<dbReference type="FunFam" id="1.10.10.60:FF:000180">
    <property type="entry name" value="DnaJ (Hsp40) homolog, subfamily C, member 2"/>
    <property type="match status" value="1"/>
</dbReference>
<keyword evidence="7" id="KW-0143">Chaperone</keyword>
<dbReference type="SMART" id="SM00717">
    <property type="entry name" value="SANT"/>
    <property type="match status" value="2"/>
</dbReference>
<dbReference type="PANTHER" id="PTHR44653">
    <property type="entry name" value="DNAJ HOMOLOG SUBFAMILY C MEMBER 1"/>
    <property type="match status" value="1"/>
</dbReference>
<keyword evidence="8" id="KW-0539">Nucleus</keyword>
<protein>
    <submittedName>
        <fullName evidence="16">Putative molecular chaperone dnaj superfamily</fullName>
    </submittedName>
</protein>
<dbReference type="Gene3D" id="1.10.10.60">
    <property type="entry name" value="Homeodomain-like"/>
    <property type="match status" value="2"/>
</dbReference>
<dbReference type="SUPFAM" id="SSF46689">
    <property type="entry name" value="Homeodomain-like"/>
    <property type="match status" value="2"/>
</dbReference>
<proteinExistence type="predicted"/>
<feature type="transmembrane region" description="Helical" evidence="11">
    <location>
        <begin position="133"/>
        <end position="152"/>
    </location>
</feature>
<evidence type="ECO:0000256" key="8">
    <source>
        <dbReference type="ARBA" id="ARBA00023242"/>
    </source>
</evidence>
<feature type="domain" description="SANT" evidence="15">
    <location>
        <begin position="388"/>
        <end position="444"/>
    </location>
</feature>
<feature type="domain" description="Myb-like" evidence="14">
    <location>
        <begin position="391"/>
        <end position="440"/>
    </location>
</feature>
<evidence type="ECO:0000256" key="11">
    <source>
        <dbReference type="SAM" id="Phobius"/>
    </source>
</evidence>
<feature type="domain" description="J" evidence="13">
    <location>
        <begin position="43"/>
        <end position="107"/>
    </location>
</feature>
<evidence type="ECO:0000256" key="10">
    <source>
        <dbReference type="SAM" id="MobiDB-lite"/>
    </source>
</evidence>
<feature type="signal peptide" evidence="12">
    <location>
        <begin position="1"/>
        <end position="23"/>
    </location>
</feature>
<dbReference type="CDD" id="cd00167">
    <property type="entry name" value="SANT"/>
    <property type="match status" value="2"/>
</dbReference>
<feature type="compositionally biased region" description="Basic and acidic residues" evidence="10">
    <location>
        <begin position="459"/>
        <end position="470"/>
    </location>
</feature>
<evidence type="ECO:0000256" key="6">
    <source>
        <dbReference type="ARBA" id="ARBA00023136"/>
    </source>
</evidence>
<keyword evidence="5 11" id="KW-1133">Transmembrane helix</keyword>
<feature type="compositionally biased region" description="Basic residues" evidence="10">
    <location>
        <begin position="511"/>
        <end position="521"/>
    </location>
</feature>
<keyword evidence="2 11" id="KW-0812">Transmembrane</keyword>
<feature type="region of interest" description="Disordered" evidence="10">
    <location>
        <begin position="451"/>
        <end position="538"/>
    </location>
</feature>
<dbReference type="PROSITE" id="PS50076">
    <property type="entry name" value="DNAJ_2"/>
    <property type="match status" value="1"/>
</dbReference>
<dbReference type="SUPFAM" id="SSF46565">
    <property type="entry name" value="Chaperone J-domain"/>
    <property type="match status" value="1"/>
</dbReference>
<dbReference type="GO" id="GO:0005634">
    <property type="term" value="C:nucleus"/>
    <property type="evidence" value="ECO:0007669"/>
    <property type="project" value="UniProtKB-SubCell"/>
</dbReference>
<dbReference type="AlphaFoldDB" id="A0A2M4A8L2"/>
<keyword evidence="6 11" id="KW-0472">Membrane</keyword>
<feature type="region of interest" description="Disordered" evidence="10">
    <location>
        <begin position="243"/>
        <end position="267"/>
    </location>
</feature>
<dbReference type="InterPro" id="IPR017884">
    <property type="entry name" value="SANT_dom"/>
</dbReference>
<evidence type="ECO:0000259" key="15">
    <source>
        <dbReference type="PROSITE" id="PS51293"/>
    </source>
</evidence>
<dbReference type="Pfam" id="PF23082">
    <property type="entry name" value="Myb_DNA-binding_2"/>
    <property type="match status" value="1"/>
</dbReference>
<organism evidence="16">
    <name type="scientific">Anopheles triannulatus</name>
    <dbReference type="NCBI Taxonomy" id="58253"/>
    <lineage>
        <taxon>Eukaryota</taxon>
        <taxon>Metazoa</taxon>
        <taxon>Ecdysozoa</taxon>
        <taxon>Arthropoda</taxon>
        <taxon>Hexapoda</taxon>
        <taxon>Insecta</taxon>
        <taxon>Pterygota</taxon>
        <taxon>Neoptera</taxon>
        <taxon>Endopterygota</taxon>
        <taxon>Diptera</taxon>
        <taxon>Nematocera</taxon>
        <taxon>Culicoidea</taxon>
        <taxon>Culicidae</taxon>
        <taxon>Anophelinae</taxon>
        <taxon>Anopheles</taxon>
    </lineage>
</organism>
<dbReference type="PANTHER" id="PTHR44653:SF2">
    <property type="entry name" value="DNAJ HOMOLOG SUBFAMILY C MEMBER 1"/>
    <property type="match status" value="1"/>
</dbReference>
<evidence type="ECO:0000259" key="14">
    <source>
        <dbReference type="PROSITE" id="PS50090"/>
    </source>
</evidence>
<dbReference type="SMART" id="SM00271">
    <property type="entry name" value="DnaJ"/>
    <property type="match status" value="1"/>
</dbReference>
<comment type="subcellular location">
    <subcellularLocation>
        <location evidence="9">Endomembrane system</location>
        <topology evidence="9">Single-pass membrane protein</topology>
    </subcellularLocation>
    <subcellularLocation>
        <location evidence="1">Nucleus</location>
    </subcellularLocation>
</comment>
<reference evidence="16" key="1">
    <citation type="submission" date="2018-01" db="EMBL/GenBank/DDBJ databases">
        <title>An insight into the sialome of Amazonian anophelines.</title>
        <authorList>
            <person name="Ribeiro J.M."/>
            <person name="Scarpassa V."/>
            <person name="Calvo E."/>
        </authorList>
    </citation>
    <scope>NUCLEOTIDE SEQUENCE</scope>
    <source>
        <tissue evidence="16">Salivary glands</tissue>
    </source>
</reference>
<evidence type="ECO:0000256" key="4">
    <source>
        <dbReference type="ARBA" id="ARBA00022737"/>
    </source>
</evidence>
<keyword evidence="4" id="KW-0677">Repeat</keyword>
<dbReference type="CDD" id="cd06257">
    <property type="entry name" value="DnaJ"/>
    <property type="match status" value="1"/>
</dbReference>
<dbReference type="EMBL" id="GGFK01003749">
    <property type="protein sequence ID" value="MBW37070.1"/>
    <property type="molecule type" value="Transcribed_RNA"/>
</dbReference>
<feature type="chain" id="PRO_5014915031" evidence="12">
    <location>
        <begin position="24"/>
        <end position="538"/>
    </location>
</feature>
<dbReference type="PROSITE" id="PS00636">
    <property type="entry name" value="DNAJ_1"/>
    <property type="match status" value="1"/>
</dbReference>
<evidence type="ECO:0000256" key="12">
    <source>
        <dbReference type="SAM" id="SignalP"/>
    </source>
</evidence>
<accession>A0A2M4A8L2</accession>
<dbReference type="InterPro" id="IPR018253">
    <property type="entry name" value="DnaJ_domain_CS"/>
</dbReference>
<evidence type="ECO:0000256" key="5">
    <source>
        <dbReference type="ARBA" id="ARBA00022989"/>
    </source>
</evidence>
<sequence>MMLRQLLFVKLLVAICLVESTAAHGWGADDMDIFDLVEEVNENFYHVMNISQTATGAEIKRAFRKLSVVLHPDKSDAEDANIQFRNLVSVYEILKDPVKREKYDKVLKDGMPNWRSALYYYRHVRKMGIAESAIILFIVITITQYLVAWAAYVEKKYTAEQIVGSKLKKLSKKKQTNQHLEGLIYEIPQPSIRNTLPFQIPICLWRSITGLPAAIRSLIDMYAQQKKLEEEARDRKQKELEEQVEFENQRAKEKENRTLRKRSKKLTVPEKTDEELAAYSQRILGTDEDARREFNRLPSPVVSGGLWTDDDLNDLVRLVKKYPGGTTNRWDLIAELMNRNVEDVTYMAAKLKEAPNRLIHQSMDNQGAIETVKNKTKTRDPAGVAISEVTSSWTQQQQQALEAAIQRYPKSTSTDRWQKIANNVPGKTKDECIARYKHLVELIKKQKKDLETPLNEASNDSHDSVLHENQQHGTGQMDVTKENIVPAQSYEDECDSIEHPPEPQKAGKSQAKSRRRERKKALAQYSYSDNESEDSSDE</sequence>
<dbReference type="InterPro" id="IPR001005">
    <property type="entry name" value="SANT/Myb"/>
</dbReference>
<dbReference type="PRINTS" id="PR00625">
    <property type="entry name" value="JDOMAIN"/>
</dbReference>
<evidence type="ECO:0000259" key="13">
    <source>
        <dbReference type="PROSITE" id="PS50076"/>
    </source>
</evidence>
<keyword evidence="3 12" id="KW-0732">Signal</keyword>
<dbReference type="PROSITE" id="PS51293">
    <property type="entry name" value="SANT"/>
    <property type="match status" value="1"/>
</dbReference>
<dbReference type="InterPro" id="IPR052606">
    <property type="entry name" value="DnaJ_domain_protein"/>
</dbReference>
<dbReference type="PROSITE" id="PS50090">
    <property type="entry name" value="MYB_LIKE"/>
    <property type="match status" value="1"/>
</dbReference>
<dbReference type="Pfam" id="PF00249">
    <property type="entry name" value="Myb_DNA-binding"/>
    <property type="match status" value="1"/>
</dbReference>
<dbReference type="InterPro" id="IPR009057">
    <property type="entry name" value="Homeodomain-like_sf"/>
</dbReference>
<dbReference type="Gene3D" id="1.10.287.110">
    <property type="entry name" value="DnaJ domain"/>
    <property type="match status" value="1"/>
</dbReference>
<evidence type="ECO:0000256" key="9">
    <source>
        <dbReference type="ARBA" id="ARBA00037847"/>
    </source>
</evidence>
<feature type="compositionally biased region" description="Basic and acidic residues" evidence="10">
    <location>
        <begin position="243"/>
        <end position="258"/>
    </location>
</feature>
<dbReference type="InterPro" id="IPR036869">
    <property type="entry name" value="J_dom_sf"/>
</dbReference>
<evidence type="ECO:0000313" key="16">
    <source>
        <dbReference type="EMBL" id="MBW37070.1"/>
    </source>
</evidence>
<dbReference type="GO" id="GO:0012505">
    <property type="term" value="C:endomembrane system"/>
    <property type="evidence" value="ECO:0007669"/>
    <property type="project" value="UniProtKB-SubCell"/>
</dbReference>
<dbReference type="Pfam" id="PF00226">
    <property type="entry name" value="DnaJ"/>
    <property type="match status" value="1"/>
</dbReference>
<name>A0A2M4A8L2_9DIPT</name>
<dbReference type="InterPro" id="IPR001623">
    <property type="entry name" value="DnaJ_domain"/>
</dbReference>
<evidence type="ECO:0000256" key="1">
    <source>
        <dbReference type="ARBA" id="ARBA00004123"/>
    </source>
</evidence>
<evidence type="ECO:0000256" key="2">
    <source>
        <dbReference type="ARBA" id="ARBA00022692"/>
    </source>
</evidence>
<evidence type="ECO:0000256" key="7">
    <source>
        <dbReference type="ARBA" id="ARBA00023186"/>
    </source>
</evidence>
<evidence type="ECO:0000256" key="3">
    <source>
        <dbReference type="ARBA" id="ARBA00022729"/>
    </source>
</evidence>